<protein>
    <recommendedName>
        <fullName evidence="4">Transmembrane protein</fullName>
    </recommendedName>
</protein>
<feature type="transmembrane region" description="Helical" evidence="1">
    <location>
        <begin position="36"/>
        <end position="54"/>
    </location>
</feature>
<keyword evidence="1" id="KW-0472">Membrane</keyword>
<reference evidence="2 3" key="1">
    <citation type="submission" date="2019-07" db="EMBL/GenBank/DDBJ databases">
        <title>Whole genome shotgun sequence of Brevifollis gellanilyticus NBRC 108608.</title>
        <authorList>
            <person name="Hosoyama A."/>
            <person name="Uohara A."/>
            <person name="Ohji S."/>
            <person name="Ichikawa N."/>
        </authorList>
    </citation>
    <scope>NUCLEOTIDE SEQUENCE [LARGE SCALE GENOMIC DNA]</scope>
    <source>
        <strain evidence="2 3">NBRC 108608</strain>
    </source>
</reference>
<dbReference type="Proteomes" id="UP000321577">
    <property type="component" value="Unassembled WGS sequence"/>
</dbReference>
<dbReference type="EMBL" id="BKAG01000009">
    <property type="protein sequence ID" value="GEP42333.1"/>
    <property type="molecule type" value="Genomic_DNA"/>
</dbReference>
<gene>
    <name evidence="2" type="ORF">BGE01nite_16240</name>
</gene>
<keyword evidence="1" id="KW-1133">Transmembrane helix</keyword>
<feature type="transmembrane region" description="Helical" evidence="1">
    <location>
        <begin position="75"/>
        <end position="96"/>
    </location>
</feature>
<keyword evidence="3" id="KW-1185">Reference proteome</keyword>
<proteinExistence type="predicted"/>
<evidence type="ECO:0008006" key="4">
    <source>
        <dbReference type="Google" id="ProtNLM"/>
    </source>
</evidence>
<keyword evidence="1" id="KW-0812">Transmembrane</keyword>
<evidence type="ECO:0000313" key="2">
    <source>
        <dbReference type="EMBL" id="GEP42333.1"/>
    </source>
</evidence>
<sequence length="98" mass="11510">MEEGPDTYWHPCSPRIRWLLLFFGLFSIGYEAREWMLGHDVKVLMVIIGLWMVWNGRKPPVLKRKSWTERHIVRLLVGLILAVALSLAVFAAYTWIRS</sequence>
<name>A0A512M6I8_9BACT</name>
<organism evidence="2 3">
    <name type="scientific">Brevifollis gellanilyticus</name>
    <dbReference type="NCBI Taxonomy" id="748831"/>
    <lineage>
        <taxon>Bacteria</taxon>
        <taxon>Pseudomonadati</taxon>
        <taxon>Verrucomicrobiota</taxon>
        <taxon>Verrucomicrobiia</taxon>
        <taxon>Verrucomicrobiales</taxon>
        <taxon>Verrucomicrobiaceae</taxon>
    </lineage>
</organism>
<evidence type="ECO:0000256" key="1">
    <source>
        <dbReference type="SAM" id="Phobius"/>
    </source>
</evidence>
<comment type="caution">
    <text evidence="2">The sequence shown here is derived from an EMBL/GenBank/DDBJ whole genome shotgun (WGS) entry which is preliminary data.</text>
</comment>
<accession>A0A512M6I8</accession>
<evidence type="ECO:0000313" key="3">
    <source>
        <dbReference type="Proteomes" id="UP000321577"/>
    </source>
</evidence>
<dbReference type="AlphaFoldDB" id="A0A512M6I8"/>